<accession>A0A4C1ZHT8</accession>
<sequence length="74" mass="7883">MAIIGRRRRGVDIGVSFPHRVRVDSVSMTLSCRVTGRAGGARALAPPGLLPAVARRSLVRSLPPISSALRHSSR</sequence>
<proteinExistence type="predicted"/>
<comment type="caution">
    <text evidence="1">The sequence shown here is derived from an EMBL/GenBank/DDBJ whole genome shotgun (WGS) entry which is preliminary data.</text>
</comment>
<organism evidence="1 2">
    <name type="scientific">Eumeta variegata</name>
    <name type="common">Bagworm moth</name>
    <name type="synonym">Eumeta japonica</name>
    <dbReference type="NCBI Taxonomy" id="151549"/>
    <lineage>
        <taxon>Eukaryota</taxon>
        <taxon>Metazoa</taxon>
        <taxon>Ecdysozoa</taxon>
        <taxon>Arthropoda</taxon>
        <taxon>Hexapoda</taxon>
        <taxon>Insecta</taxon>
        <taxon>Pterygota</taxon>
        <taxon>Neoptera</taxon>
        <taxon>Endopterygota</taxon>
        <taxon>Lepidoptera</taxon>
        <taxon>Glossata</taxon>
        <taxon>Ditrysia</taxon>
        <taxon>Tineoidea</taxon>
        <taxon>Psychidae</taxon>
        <taxon>Oiketicinae</taxon>
        <taxon>Eumeta</taxon>
    </lineage>
</organism>
<reference evidence="1 2" key="1">
    <citation type="journal article" date="2019" name="Commun. Biol.">
        <title>The bagworm genome reveals a unique fibroin gene that provides high tensile strength.</title>
        <authorList>
            <person name="Kono N."/>
            <person name="Nakamura H."/>
            <person name="Ohtoshi R."/>
            <person name="Tomita M."/>
            <person name="Numata K."/>
            <person name="Arakawa K."/>
        </authorList>
    </citation>
    <scope>NUCLEOTIDE SEQUENCE [LARGE SCALE GENOMIC DNA]</scope>
</reference>
<evidence type="ECO:0000313" key="2">
    <source>
        <dbReference type="Proteomes" id="UP000299102"/>
    </source>
</evidence>
<dbReference type="AlphaFoldDB" id="A0A4C1ZHT8"/>
<evidence type="ECO:0000313" key="1">
    <source>
        <dbReference type="EMBL" id="GBP86982.1"/>
    </source>
</evidence>
<name>A0A4C1ZHT8_EUMVA</name>
<protein>
    <submittedName>
        <fullName evidence="1">Uncharacterized protein</fullName>
    </submittedName>
</protein>
<keyword evidence="2" id="KW-1185">Reference proteome</keyword>
<dbReference type="Proteomes" id="UP000299102">
    <property type="component" value="Unassembled WGS sequence"/>
</dbReference>
<dbReference type="EMBL" id="BGZK01001827">
    <property type="protein sequence ID" value="GBP86982.1"/>
    <property type="molecule type" value="Genomic_DNA"/>
</dbReference>
<gene>
    <name evidence="1" type="ORF">EVAR_64111_1</name>
</gene>